<accession>A0AAN9PIX2</accession>
<reference evidence="2 3" key="1">
    <citation type="submission" date="2024-01" db="EMBL/GenBank/DDBJ databases">
        <title>The genomes of 5 underutilized Papilionoideae crops provide insights into root nodulation and disease resistance.</title>
        <authorList>
            <person name="Yuan L."/>
        </authorList>
    </citation>
    <scope>NUCLEOTIDE SEQUENCE [LARGE SCALE GENOMIC DNA]</scope>
    <source>
        <strain evidence="2">LY-2023</strain>
        <tissue evidence="2">Leaf</tissue>
    </source>
</reference>
<dbReference type="Proteomes" id="UP001359559">
    <property type="component" value="Unassembled WGS sequence"/>
</dbReference>
<feature type="transmembrane region" description="Helical" evidence="1">
    <location>
        <begin position="123"/>
        <end position="140"/>
    </location>
</feature>
<proteinExistence type="predicted"/>
<evidence type="ECO:0000313" key="2">
    <source>
        <dbReference type="EMBL" id="KAK7301100.1"/>
    </source>
</evidence>
<keyword evidence="3" id="KW-1185">Reference proteome</keyword>
<keyword evidence="1" id="KW-0812">Transmembrane</keyword>
<organism evidence="2 3">
    <name type="scientific">Clitoria ternatea</name>
    <name type="common">Butterfly pea</name>
    <dbReference type="NCBI Taxonomy" id="43366"/>
    <lineage>
        <taxon>Eukaryota</taxon>
        <taxon>Viridiplantae</taxon>
        <taxon>Streptophyta</taxon>
        <taxon>Embryophyta</taxon>
        <taxon>Tracheophyta</taxon>
        <taxon>Spermatophyta</taxon>
        <taxon>Magnoliopsida</taxon>
        <taxon>eudicotyledons</taxon>
        <taxon>Gunneridae</taxon>
        <taxon>Pentapetalae</taxon>
        <taxon>rosids</taxon>
        <taxon>fabids</taxon>
        <taxon>Fabales</taxon>
        <taxon>Fabaceae</taxon>
        <taxon>Papilionoideae</taxon>
        <taxon>50 kb inversion clade</taxon>
        <taxon>NPAAA clade</taxon>
        <taxon>indigoferoid/millettioid clade</taxon>
        <taxon>Phaseoleae</taxon>
        <taxon>Clitoria</taxon>
    </lineage>
</organism>
<gene>
    <name evidence="2" type="ORF">RJT34_11960</name>
</gene>
<evidence type="ECO:0000313" key="3">
    <source>
        <dbReference type="Proteomes" id="UP001359559"/>
    </source>
</evidence>
<comment type="caution">
    <text evidence="2">The sequence shown here is derived from an EMBL/GenBank/DDBJ whole genome shotgun (WGS) entry which is preliminary data.</text>
</comment>
<dbReference type="EMBL" id="JAYKXN010000003">
    <property type="protein sequence ID" value="KAK7301100.1"/>
    <property type="molecule type" value="Genomic_DNA"/>
</dbReference>
<feature type="transmembrane region" description="Helical" evidence="1">
    <location>
        <begin position="72"/>
        <end position="88"/>
    </location>
</feature>
<keyword evidence="1" id="KW-0472">Membrane</keyword>
<keyword evidence="1" id="KW-1133">Transmembrane helix</keyword>
<evidence type="ECO:0000256" key="1">
    <source>
        <dbReference type="SAM" id="Phobius"/>
    </source>
</evidence>
<sequence>MLELPETPEGEDSDAVCRGGRKGTEFCNEEDREQTNEKMDLRRLLYLMNQPKSPLPFPISVCCEWVSFRKEAVPFAACTVPVLLLSVLTGRYSLFNARRLPFACSLLTMLAACHVVKNGSSTMSFVCLCCLMSFLALCILDF</sequence>
<evidence type="ECO:0008006" key="4">
    <source>
        <dbReference type="Google" id="ProtNLM"/>
    </source>
</evidence>
<dbReference type="AlphaFoldDB" id="A0AAN9PIX2"/>
<name>A0AAN9PIX2_CLITE</name>
<protein>
    <recommendedName>
        <fullName evidence="4">Transmembrane protein</fullName>
    </recommendedName>
</protein>